<dbReference type="AlphaFoldDB" id="A0A7Y3SB38"/>
<dbReference type="Pfam" id="PF00486">
    <property type="entry name" value="Trans_reg_C"/>
    <property type="match status" value="1"/>
</dbReference>
<name>A0A7Y3SB38_9HYPH</name>
<dbReference type="SMART" id="SM00862">
    <property type="entry name" value="Trans_reg_C"/>
    <property type="match status" value="1"/>
</dbReference>
<dbReference type="GO" id="GO:0000160">
    <property type="term" value="P:phosphorelay signal transduction system"/>
    <property type="evidence" value="ECO:0007669"/>
    <property type="project" value="InterPro"/>
</dbReference>
<dbReference type="SUPFAM" id="SSF46894">
    <property type="entry name" value="C-terminal effector domain of the bipartite response regulators"/>
    <property type="match status" value="1"/>
</dbReference>
<feature type="domain" description="OmpR/PhoB-type" evidence="3">
    <location>
        <begin position="9"/>
        <end position="107"/>
    </location>
</feature>
<keyword evidence="5" id="KW-1185">Reference proteome</keyword>
<evidence type="ECO:0000313" key="4">
    <source>
        <dbReference type="EMBL" id="NNU40443.1"/>
    </source>
</evidence>
<dbReference type="PANTHER" id="PTHR47691">
    <property type="entry name" value="REGULATOR-RELATED"/>
    <property type="match status" value="1"/>
</dbReference>
<dbReference type="Gene3D" id="3.40.50.300">
    <property type="entry name" value="P-loop containing nucleotide triphosphate hydrolases"/>
    <property type="match status" value="1"/>
</dbReference>
<dbReference type="PANTHER" id="PTHR47691:SF3">
    <property type="entry name" value="HTH-TYPE TRANSCRIPTIONAL REGULATOR RV0890C-RELATED"/>
    <property type="match status" value="1"/>
</dbReference>
<accession>A0A7Y3SB38</accession>
<keyword evidence="1 2" id="KW-0238">DNA-binding</keyword>
<dbReference type="GO" id="GO:0003677">
    <property type="term" value="F:DNA binding"/>
    <property type="evidence" value="ECO:0007669"/>
    <property type="project" value="UniProtKB-UniRule"/>
</dbReference>
<dbReference type="Gene3D" id="1.10.10.10">
    <property type="entry name" value="Winged helix-like DNA-binding domain superfamily/Winged helix DNA-binding domain"/>
    <property type="match status" value="1"/>
</dbReference>
<dbReference type="Gene3D" id="1.25.40.10">
    <property type="entry name" value="Tetratricopeptide repeat domain"/>
    <property type="match status" value="1"/>
</dbReference>
<evidence type="ECO:0000256" key="1">
    <source>
        <dbReference type="ARBA" id="ARBA00023125"/>
    </source>
</evidence>
<feature type="DNA-binding region" description="OmpR/PhoB-type" evidence="2">
    <location>
        <begin position="9"/>
        <end position="107"/>
    </location>
</feature>
<protein>
    <submittedName>
        <fullName evidence="4">Helix-turn-helix transcriptional regulator</fullName>
    </submittedName>
</protein>
<evidence type="ECO:0000259" key="3">
    <source>
        <dbReference type="PROSITE" id="PS51755"/>
    </source>
</evidence>
<sequence length="954" mass="104218">MEELEEANITTYCFGDCRFIPARQLLLHRDVPIRVGSRAIDLLHALVRRPGIVVSKDELFRAAWPNVFVDESNLKVNIAVLRRALAQVEPDLTCIATVPGRGYRFVAPLRVLGGADEAALSDAVRGITGELPAPPALIGRDEAMADLAGALAETRLLTIVGPPGVGKTSVAVATAWQVGESLKDGVCFVDLAAIDSPHLVAPAIAFACGLNSSLVNILAGLVEMLRDRELLLVLDNCEHVLNATATVADHLNHALPRLLVVTTSREPLRCRRESVYRLAPLRFPPAGSELDAAAALGFSAVELLVQRAVTQGYRLDDADASSLAAISRRLDGIALAIELAAPRLSTDGPAKLADLLENAFDAFVLQGNAAAPRHMTLMAMLDWSYRLLPEREACLLRHLSLFSGTFTLNDVVGICGHLGSAEDVGAWLESLAARSLSSVSYHSGHRYYRLLDSTRSFASERLRASGEEQAAMASYTRYLLAVFEQGEVEWNWRAREDWTARYGRWGNDLHRAIDWAWRDGHDREFGIRLTAAAIPLWNELSSLSETRTRVAEVVEGLNGLAMDDVVLRLKLVSAHALNLNFGDDCGPEIEAAWREARTLADETGNVEYRLRTTMGWAGAKTFAGNHRQVLSALSELRGLLNQEGGHSAVPDVTRLELVNRFYCGDIETSVAGLKALARSHSTVAYRSQTSRFQLDRFVGIRSYLAPMLWVVGEHREAFDVAQGCISAATTIGHPVSLMHALAVGGLSVSLWCGRLDVARDQLTRLEAQYQICQLDIWPPLIRFYRAAIDTAGRDAQAVDRMRDAIGGLRSRNLRIHFAMNLVMLADAALSHNRLDVARAVAAEAGDCLERDEVWCRPELFRVIGLTRWREGDVHSAAENLATAVRAAQRSGALTLELRAATQQVKLALQTGHGDIALNHLASVYQYFESGLHTADVVAAREQLEVGPMISRGSS</sequence>
<dbReference type="InterPro" id="IPR016032">
    <property type="entry name" value="Sig_transdc_resp-reg_C-effctor"/>
</dbReference>
<dbReference type="RefSeq" id="WP_171377859.1">
    <property type="nucleotide sequence ID" value="NZ_JABFCN010000051.1"/>
</dbReference>
<comment type="caution">
    <text evidence="4">The sequence shown here is derived from an EMBL/GenBank/DDBJ whole genome shotgun (WGS) entry which is preliminary data.</text>
</comment>
<dbReference type="InterPro" id="IPR001867">
    <property type="entry name" value="OmpR/PhoB-type_DNA-bd"/>
</dbReference>
<dbReference type="EMBL" id="JABFCN010000051">
    <property type="protein sequence ID" value="NNU40443.1"/>
    <property type="molecule type" value="Genomic_DNA"/>
</dbReference>
<dbReference type="CDD" id="cd00383">
    <property type="entry name" value="trans_reg_C"/>
    <property type="match status" value="1"/>
</dbReference>
<dbReference type="InterPro" id="IPR058852">
    <property type="entry name" value="HTH_77"/>
</dbReference>
<dbReference type="Pfam" id="PF25872">
    <property type="entry name" value="HTH_77"/>
    <property type="match status" value="1"/>
</dbReference>
<dbReference type="InterPro" id="IPR036388">
    <property type="entry name" value="WH-like_DNA-bd_sf"/>
</dbReference>
<dbReference type="InterPro" id="IPR027417">
    <property type="entry name" value="P-loop_NTPase"/>
</dbReference>
<dbReference type="SMART" id="SM00382">
    <property type="entry name" value="AAA"/>
    <property type="match status" value="1"/>
</dbReference>
<evidence type="ECO:0000256" key="2">
    <source>
        <dbReference type="PROSITE-ProRule" id="PRU01091"/>
    </source>
</evidence>
<dbReference type="Proteomes" id="UP000519972">
    <property type="component" value="Unassembled WGS sequence"/>
</dbReference>
<dbReference type="SUPFAM" id="SSF52540">
    <property type="entry name" value="P-loop containing nucleoside triphosphate hydrolases"/>
    <property type="match status" value="1"/>
</dbReference>
<evidence type="ECO:0000313" key="5">
    <source>
        <dbReference type="Proteomes" id="UP000519972"/>
    </source>
</evidence>
<dbReference type="GO" id="GO:0006355">
    <property type="term" value="P:regulation of DNA-templated transcription"/>
    <property type="evidence" value="ECO:0007669"/>
    <property type="project" value="InterPro"/>
</dbReference>
<reference evidence="4 5" key="1">
    <citation type="submission" date="2020-02" db="EMBL/GenBank/DDBJ databases">
        <authorList>
            <person name="Sun Q."/>
        </authorList>
    </citation>
    <scope>NUCLEOTIDE SEQUENCE [LARGE SCALE GENOMIC DNA]</scope>
    <source>
        <strain evidence="4 5">CCBAU 03386</strain>
    </source>
</reference>
<dbReference type="InterPro" id="IPR011990">
    <property type="entry name" value="TPR-like_helical_dom_sf"/>
</dbReference>
<gene>
    <name evidence="4" type="ORF">G9X64_28955</name>
</gene>
<organism evidence="4 5">
    <name type="scientific">Rhizobium sophorae</name>
    <dbReference type="NCBI Taxonomy" id="1535242"/>
    <lineage>
        <taxon>Bacteria</taxon>
        <taxon>Pseudomonadati</taxon>
        <taxon>Pseudomonadota</taxon>
        <taxon>Alphaproteobacteria</taxon>
        <taxon>Hyphomicrobiales</taxon>
        <taxon>Rhizobiaceae</taxon>
        <taxon>Rhizobium/Agrobacterium group</taxon>
        <taxon>Rhizobium</taxon>
    </lineage>
</organism>
<dbReference type="PROSITE" id="PS51755">
    <property type="entry name" value="OMPR_PHOB"/>
    <property type="match status" value="1"/>
</dbReference>
<proteinExistence type="predicted"/>
<dbReference type="InterPro" id="IPR003593">
    <property type="entry name" value="AAA+_ATPase"/>
</dbReference>